<evidence type="ECO:0000313" key="6">
    <source>
        <dbReference type="Proteomes" id="UP000215767"/>
    </source>
</evidence>
<keyword evidence="1" id="KW-0805">Transcription regulation</keyword>
<evidence type="ECO:0000256" key="3">
    <source>
        <dbReference type="ARBA" id="ARBA00023163"/>
    </source>
</evidence>
<dbReference type="PRINTS" id="PR00035">
    <property type="entry name" value="HTHGNTR"/>
</dbReference>
<gene>
    <name evidence="5" type="ORF">CAL28_04105</name>
</gene>
<protein>
    <recommendedName>
        <fullName evidence="4">HTH gntR-type domain-containing protein</fullName>
    </recommendedName>
</protein>
<dbReference type="AlphaFoldDB" id="A0A261UYD5"/>
<dbReference type="PANTHER" id="PTHR43537">
    <property type="entry name" value="TRANSCRIPTIONAL REGULATOR, GNTR FAMILY"/>
    <property type="match status" value="1"/>
</dbReference>
<reference evidence="6" key="1">
    <citation type="submission" date="2017-05" db="EMBL/GenBank/DDBJ databases">
        <title>Complete and WGS of Bordetella genogroups.</title>
        <authorList>
            <person name="Spilker T."/>
            <person name="Lipuma J."/>
        </authorList>
    </citation>
    <scope>NUCLEOTIDE SEQUENCE [LARGE SCALE GENOMIC DNA]</scope>
    <source>
        <strain evidence="6">AU8856</strain>
    </source>
</reference>
<sequence>METIEHDGAAGAMPRGETVFRQLLQEIYTGRFPQGAVVNELELAKRLNVSRGPVREAVQRLQGIGVITRTPFMKARVIKLSVNTMIELFEVRAALEGMACKLATERMSDEDLDELEHALHGDFLKDQDAPSSLPRFDFHARVAQGSGNSRLIDALRQDNYSLLRLYRTNAAAIQQRKTAAFEEHAQIVMAMRTRNGALAESLMRSHIQRASQHMQQQLEED</sequence>
<dbReference type="SUPFAM" id="SSF46785">
    <property type="entry name" value="Winged helix' DNA-binding domain"/>
    <property type="match status" value="1"/>
</dbReference>
<name>A0A261UYD5_9BORD</name>
<dbReference type="Gene3D" id="1.20.120.530">
    <property type="entry name" value="GntR ligand-binding domain-like"/>
    <property type="match status" value="1"/>
</dbReference>
<keyword evidence="6" id="KW-1185">Reference proteome</keyword>
<keyword evidence="3" id="KW-0804">Transcription</keyword>
<dbReference type="EMBL" id="NEVS01000001">
    <property type="protein sequence ID" value="OZI66908.1"/>
    <property type="molecule type" value="Genomic_DNA"/>
</dbReference>
<dbReference type="PROSITE" id="PS50949">
    <property type="entry name" value="HTH_GNTR"/>
    <property type="match status" value="1"/>
</dbReference>
<dbReference type="Proteomes" id="UP000215767">
    <property type="component" value="Unassembled WGS sequence"/>
</dbReference>
<dbReference type="InterPro" id="IPR008920">
    <property type="entry name" value="TF_FadR/GntR_C"/>
</dbReference>
<dbReference type="InterPro" id="IPR036388">
    <property type="entry name" value="WH-like_DNA-bd_sf"/>
</dbReference>
<organism evidence="5 6">
    <name type="scientific">Bordetella genomosp. 11</name>
    <dbReference type="NCBI Taxonomy" id="1416808"/>
    <lineage>
        <taxon>Bacteria</taxon>
        <taxon>Pseudomonadati</taxon>
        <taxon>Pseudomonadota</taxon>
        <taxon>Betaproteobacteria</taxon>
        <taxon>Burkholderiales</taxon>
        <taxon>Alcaligenaceae</taxon>
        <taxon>Bordetella</taxon>
    </lineage>
</organism>
<dbReference type="InterPro" id="IPR011711">
    <property type="entry name" value="GntR_C"/>
</dbReference>
<evidence type="ECO:0000259" key="4">
    <source>
        <dbReference type="PROSITE" id="PS50949"/>
    </source>
</evidence>
<dbReference type="InterPro" id="IPR036390">
    <property type="entry name" value="WH_DNA-bd_sf"/>
</dbReference>
<dbReference type="PANTHER" id="PTHR43537:SF49">
    <property type="entry name" value="TRANSCRIPTIONAL REGULATORY PROTEIN"/>
    <property type="match status" value="1"/>
</dbReference>
<dbReference type="SMART" id="SM00345">
    <property type="entry name" value="HTH_GNTR"/>
    <property type="match status" value="1"/>
</dbReference>
<evidence type="ECO:0000256" key="2">
    <source>
        <dbReference type="ARBA" id="ARBA00023125"/>
    </source>
</evidence>
<keyword evidence="2" id="KW-0238">DNA-binding</keyword>
<dbReference type="GO" id="GO:0003700">
    <property type="term" value="F:DNA-binding transcription factor activity"/>
    <property type="evidence" value="ECO:0007669"/>
    <property type="project" value="InterPro"/>
</dbReference>
<dbReference type="Gene3D" id="1.10.10.10">
    <property type="entry name" value="Winged helix-like DNA-binding domain superfamily/Winged helix DNA-binding domain"/>
    <property type="match status" value="1"/>
</dbReference>
<dbReference type="Pfam" id="PF07729">
    <property type="entry name" value="FCD"/>
    <property type="match status" value="1"/>
</dbReference>
<dbReference type="InterPro" id="IPR000524">
    <property type="entry name" value="Tscrpt_reg_HTH_GntR"/>
</dbReference>
<accession>A0A261UYD5</accession>
<dbReference type="Pfam" id="PF00392">
    <property type="entry name" value="GntR"/>
    <property type="match status" value="1"/>
</dbReference>
<dbReference type="RefSeq" id="WP_094840620.1">
    <property type="nucleotide sequence ID" value="NZ_NEVS01000001.1"/>
</dbReference>
<dbReference type="SMART" id="SM00895">
    <property type="entry name" value="FCD"/>
    <property type="match status" value="1"/>
</dbReference>
<dbReference type="SUPFAM" id="SSF48008">
    <property type="entry name" value="GntR ligand-binding domain-like"/>
    <property type="match status" value="1"/>
</dbReference>
<dbReference type="OrthoDB" id="9799812at2"/>
<dbReference type="GO" id="GO:0003677">
    <property type="term" value="F:DNA binding"/>
    <property type="evidence" value="ECO:0007669"/>
    <property type="project" value="UniProtKB-KW"/>
</dbReference>
<comment type="caution">
    <text evidence="5">The sequence shown here is derived from an EMBL/GenBank/DDBJ whole genome shotgun (WGS) entry which is preliminary data.</text>
</comment>
<proteinExistence type="predicted"/>
<feature type="domain" description="HTH gntR-type" evidence="4">
    <location>
        <begin position="13"/>
        <end position="80"/>
    </location>
</feature>
<evidence type="ECO:0000313" key="5">
    <source>
        <dbReference type="EMBL" id="OZI66908.1"/>
    </source>
</evidence>
<evidence type="ECO:0000256" key="1">
    <source>
        <dbReference type="ARBA" id="ARBA00023015"/>
    </source>
</evidence>